<dbReference type="InterPro" id="IPR036388">
    <property type="entry name" value="WH-like_DNA-bd_sf"/>
</dbReference>
<dbReference type="SUPFAM" id="SSF52172">
    <property type="entry name" value="CheY-like"/>
    <property type="match status" value="1"/>
</dbReference>
<evidence type="ECO:0000259" key="4">
    <source>
        <dbReference type="PROSITE" id="PS50921"/>
    </source>
</evidence>
<dbReference type="SMART" id="SM01012">
    <property type="entry name" value="ANTAR"/>
    <property type="match status" value="1"/>
</dbReference>
<dbReference type="AlphaFoldDB" id="I3CF88"/>
<dbReference type="STRING" id="395493.BegalDRAFT_1387"/>
<dbReference type="InterPro" id="IPR001789">
    <property type="entry name" value="Sig_transdc_resp-reg_receiver"/>
</dbReference>
<keyword evidence="1" id="KW-0597">Phosphoprotein</keyword>
<dbReference type="Pfam" id="PF00072">
    <property type="entry name" value="Response_reg"/>
    <property type="match status" value="1"/>
</dbReference>
<evidence type="ECO:0000259" key="3">
    <source>
        <dbReference type="PROSITE" id="PS50110"/>
    </source>
</evidence>
<name>I3CF88_9GAMM</name>
<evidence type="ECO:0000256" key="2">
    <source>
        <dbReference type="SAM" id="Coils"/>
    </source>
</evidence>
<dbReference type="PIRSF" id="PIRSF036382">
    <property type="entry name" value="RR_antiterm"/>
    <property type="match status" value="1"/>
</dbReference>
<accession>I3CF88</accession>
<evidence type="ECO:0000313" key="5">
    <source>
        <dbReference type="EMBL" id="EIJ42281.1"/>
    </source>
</evidence>
<dbReference type="GO" id="GO:0000160">
    <property type="term" value="P:phosphorelay signal transduction system"/>
    <property type="evidence" value="ECO:0007669"/>
    <property type="project" value="InterPro"/>
</dbReference>
<dbReference type="Gene3D" id="1.10.10.10">
    <property type="entry name" value="Winged helix-like DNA-binding domain superfamily/Winged helix DNA-binding domain"/>
    <property type="match status" value="1"/>
</dbReference>
<feature type="modified residue" description="4-aspartylphosphate" evidence="1">
    <location>
        <position position="55"/>
    </location>
</feature>
<feature type="domain" description="Response regulatory" evidence="3">
    <location>
        <begin position="5"/>
        <end position="119"/>
    </location>
</feature>
<keyword evidence="6" id="KW-1185">Reference proteome</keyword>
<dbReference type="EMBL" id="JH600070">
    <property type="protein sequence ID" value="EIJ42281.1"/>
    <property type="molecule type" value="Genomic_DNA"/>
</dbReference>
<dbReference type="InterPro" id="IPR011006">
    <property type="entry name" value="CheY-like_superfamily"/>
</dbReference>
<dbReference type="Proteomes" id="UP000005744">
    <property type="component" value="Unassembled WGS sequence"/>
</dbReference>
<protein>
    <submittedName>
        <fullName evidence="5">Response regulator with putative antiterminator output domain</fullName>
    </submittedName>
</protein>
<reference evidence="5 6" key="1">
    <citation type="submission" date="2011-11" db="EMBL/GenBank/DDBJ databases">
        <title>Improved High-Quality Draft sequence of Beggiatoa alba B18lD.</title>
        <authorList>
            <consortium name="US DOE Joint Genome Institute"/>
            <person name="Lucas S."/>
            <person name="Han J."/>
            <person name="Lapidus A."/>
            <person name="Cheng J.-F."/>
            <person name="Goodwin L."/>
            <person name="Pitluck S."/>
            <person name="Peters L."/>
            <person name="Mikhailova N."/>
            <person name="Held B."/>
            <person name="Detter J.C."/>
            <person name="Han C."/>
            <person name="Tapia R."/>
            <person name="Land M."/>
            <person name="Hauser L."/>
            <person name="Kyrpides N."/>
            <person name="Ivanova N."/>
            <person name="Pagani I."/>
            <person name="Samuel K."/>
            <person name="Teske A."/>
            <person name="Mueller J."/>
            <person name="Woyke T."/>
        </authorList>
    </citation>
    <scope>NUCLEOTIDE SEQUENCE [LARGE SCALE GENOMIC DNA]</scope>
    <source>
        <strain evidence="5 6">B18LD</strain>
    </source>
</reference>
<feature type="coiled-coil region" evidence="2">
    <location>
        <begin position="115"/>
        <end position="149"/>
    </location>
</feature>
<dbReference type="Gene3D" id="3.40.50.2300">
    <property type="match status" value="1"/>
</dbReference>
<sequence length="193" mass="21630">MMKLRVVLIDEDRGRIALLKQALDDAGYEVVATLETGVELLAQLEKTPADMIIIDLESPDRDTLEYVSSLNREQPKPVVMFAEDGNSDMIHAAIKAGVSAYVVDGLSEKRVKSVLEVAIARFREYQAMRKELEDTKSKLAERKSIEKAKGILMQHKGLDEDSAYRALRKMAMDRNIRLAEVAEDIIAVSKLLI</sequence>
<gene>
    <name evidence="5" type="ORF">BegalDRAFT_1387</name>
</gene>
<dbReference type="InterPro" id="IPR008327">
    <property type="entry name" value="Sig_transdc_resp-reg_antiterm"/>
</dbReference>
<dbReference type="InterPro" id="IPR005561">
    <property type="entry name" value="ANTAR"/>
</dbReference>
<dbReference type="PANTHER" id="PTHR43367:SF1">
    <property type="entry name" value="TWO-COMPONENT RESPONSE REGULATOR-LIKE APRR6-RELATED"/>
    <property type="match status" value="1"/>
</dbReference>
<dbReference type="RefSeq" id="WP_002685087.1">
    <property type="nucleotide sequence ID" value="NZ_JH600070.1"/>
</dbReference>
<proteinExistence type="predicted"/>
<evidence type="ECO:0000256" key="1">
    <source>
        <dbReference type="PROSITE-ProRule" id="PRU00169"/>
    </source>
</evidence>
<dbReference type="GO" id="GO:0003723">
    <property type="term" value="F:RNA binding"/>
    <property type="evidence" value="ECO:0007669"/>
    <property type="project" value="InterPro"/>
</dbReference>
<dbReference type="eggNOG" id="COG3707">
    <property type="taxonomic scope" value="Bacteria"/>
</dbReference>
<dbReference type="PROSITE" id="PS50921">
    <property type="entry name" value="ANTAR"/>
    <property type="match status" value="1"/>
</dbReference>
<dbReference type="HOGENOM" id="CLU_000445_65_1_6"/>
<dbReference type="SMART" id="SM00448">
    <property type="entry name" value="REC"/>
    <property type="match status" value="1"/>
</dbReference>
<evidence type="ECO:0000313" key="6">
    <source>
        <dbReference type="Proteomes" id="UP000005744"/>
    </source>
</evidence>
<dbReference type="PROSITE" id="PS50110">
    <property type="entry name" value="RESPONSE_REGULATORY"/>
    <property type="match status" value="1"/>
</dbReference>
<dbReference type="PANTHER" id="PTHR43367">
    <property type="match status" value="1"/>
</dbReference>
<keyword evidence="2" id="KW-0175">Coiled coil</keyword>
<organism evidence="5 6">
    <name type="scientific">Beggiatoa alba B18LD</name>
    <dbReference type="NCBI Taxonomy" id="395493"/>
    <lineage>
        <taxon>Bacteria</taxon>
        <taxon>Pseudomonadati</taxon>
        <taxon>Pseudomonadota</taxon>
        <taxon>Gammaproteobacteria</taxon>
        <taxon>Thiotrichales</taxon>
        <taxon>Thiotrichaceae</taxon>
        <taxon>Beggiatoa</taxon>
    </lineage>
</organism>
<dbReference type="Pfam" id="PF03861">
    <property type="entry name" value="ANTAR"/>
    <property type="match status" value="1"/>
</dbReference>
<feature type="domain" description="ANTAR" evidence="4">
    <location>
        <begin position="125"/>
        <end position="186"/>
    </location>
</feature>